<dbReference type="RefSeq" id="YP_010087452.1">
    <property type="nucleotide sequence ID" value="NC_055555.1"/>
</dbReference>
<dbReference type="KEGG" id="vg:65102737"/>
<evidence type="ECO:0000313" key="1">
    <source>
        <dbReference type="EMBL" id="AZB49182.1"/>
    </source>
</evidence>
<reference evidence="1" key="1">
    <citation type="submission" date="2017-11" db="EMBL/GenBank/DDBJ databases">
        <title>The distinct marsupial branch of gammaherpesviruses includes novel host-derived genes seldom found in other viruses.</title>
        <authorList>
            <person name="Vaz P.K."/>
        </authorList>
    </citation>
    <scope>NUCLEOTIDE SEQUENCE</scope>
    <source>
        <strain evidence="1">36M/11</strain>
    </source>
</reference>
<keyword evidence="2" id="KW-1185">Reference proteome</keyword>
<accession>A0A3Q8J4D9</accession>
<evidence type="ECO:0000313" key="2">
    <source>
        <dbReference type="Proteomes" id="UP000677407"/>
    </source>
</evidence>
<dbReference type="EMBL" id="MG452722">
    <property type="protein sequence ID" value="AZB49182.1"/>
    <property type="molecule type" value="Genomic_DNA"/>
</dbReference>
<organism evidence="1">
    <name type="scientific">Phascolarctid gammaherpesvirus 1</name>
    <dbReference type="NCBI Taxonomy" id="2249313"/>
    <lineage>
        <taxon>Viruses</taxon>
        <taxon>Duplodnaviria</taxon>
        <taxon>Heunggongvirae</taxon>
        <taxon>Peploviricota</taxon>
        <taxon>Herviviricetes</taxon>
        <taxon>Herpesvirales</taxon>
        <taxon>Orthoherpesviridae</taxon>
        <taxon>Gammaherpesvirinae</taxon>
        <taxon>Manticavirus</taxon>
        <taxon>Manticavirus phascolarctidgamma1</taxon>
    </lineage>
</organism>
<dbReference type="Proteomes" id="UP000677407">
    <property type="component" value="Segment"/>
</dbReference>
<protein>
    <submittedName>
        <fullName evidence="1">Uncharacterized protein</fullName>
    </submittedName>
</protein>
<sequence length="227" mass="25835">MPAYRALLSLCASLITISYAHPIQNIDKTEYTLYCFNVSLPTECQKRLLGEDPRVLVLRSVDHGDKLPGIRCTLHTTNQRVCCGVVVNLFETKKEKNDRRNPFTPWAFSVLPETALTTFTFCGDHTWPQVIHYNKTTSEVTEAGGPGTRKAAVILCNGESRKNYPNFLLSVLTRCNLQGTGPIWDFTKEITHPDLDNWYDDPVTDFSPFMENPHTPEEEEVSWLHNM</sequence>
<proteinExistence type="predicted"/>
<dbReference type="GeneID" id="65102737"/>
<gene>
    <name evidence="1" type="primary">Vp2</name>
</gene>
<name>A0A3Q8J4D9_9GAMA</name>